<dbReference type="GO" id="GO:0006508">
    <property type="term" value="P:proteolysis"/>
    <property type="evidence" value="ECO:0007669"/>
    <property type="project" value="UniProtKB-KW"/>
</dbReference>
<dbReference type="PROSITE" id="PS51419">
    <property type="entry name" value="RAB"/>
    <property type="match status" value="1"/>
</dbReference>
<feature type="domain" description="PPPDE" evidence="9">
    <location>
        <begin position="176"/>
        <end position="314"/>
    </location>
</feature>
<evidence type="ECO:0000256" key="4">
    <source>
        <dbReference type="ARBA" id="ARBA00022741"/>
    </source>
</evidence>
<dbReference type="SMART" id="SM00177">
    <property type="entry name" value="ARF"/>
    <property type="match status" value="1"/>
</dbReference>
<dbReference type="Pfam" id="PF00025">
    <property type="entry name" value="Arf"/>
    <property type="match status" value="1"/>
</dbReference>
<reference evidence="10 11" key="1">
    <citation type="journal article" date="2013" name="Curr. Biol.">
        <title>Shared signatures of parasitism and phylogenomics unite Cryptomycota and microsporidia.</title>
        <authorList>
            <person name="James T.Y."/>
            <person name="Pelin A."/>
            <person name="Bonen L."/>
            <person name="Ahrendt S."/>
            <person name="Sain D."/>
            <person name="Corradi N."/>
            <person name="Stajich J.E."/>
        </authorList>
    </citation>
    <scope>NUCLEOTIDE SEQUENCE [LARGE SCALE GENOMIC DNA]</scope>
    <source>
        <strain evidence="10 11">CSF55</strain>
    </source>
</reference>
<dbReference type="OrthoDB" id="414781at2759"/>
<keyword evidence="8" id="KW-0479">Metal-binding</keyword>
<dbReference type="Pfam" id="PF05903">
    <property type="entry name" value="Peptidase_C97"/>
    <property type="match status" value="1"/>
</dbReference>
<keyword evidence="6 7" id="KW-0342">GTP-binding</keyword>
<dbReference type="PROSITE" id="PS51417">
    <property type="entry name" value="ARF"/>
    <property type="match status" value="1"/>
</dbReference>
<evidence type="ECO:0000256" key="2">
    <source>
        <dbReference type="ARBA" id="ARBA00010290"/>
    </source>
</evidence>
<feature type="binding site" evidence="7">
    <location>
        <begin position="133"/>
        <end position="136"/>
    </location>
    <ligand>
        <name>GTP</name>
        <dbReference type="ChEBI" id="CHEBI:37565"/>
    </ligand>
</feature>
<dbReference type="GO" id="GO:0005525">
    <property type="term" value="F:GTP binding"/>
    <property type="evidence" value="ECO:0007669"/>
    <property type="project" value="UniProtKB-KW"/>
</dbReference>
<evidence type="ECO:0000256" key="7">
    <source>
        <dbReference type="PIRSR" id="PIRSR606689-1"/>
    </source>
</evidence>
<evidence type="ECO:0000256" key="1">
    <source>
        <dbReference type="ARBA" id="ARBA00008140"/>
    </source>
</evidence>
<proteinExistence type="inferred from homology"/>
<dbReference type="SMART" id="SM00178">
    <property type="entry name" value="SAR"/>
    <property type="match status" value="1"/>
</dbReference>
<keyword evidence="11" id="KW-1185">Reference proteome</keyword>
<dbReference type="PANTHER" id="PTHR45909:SF1">
    <property type="entry name" value="ADP-RIBOSYLATION FACTOR-RELATED PROTEIN 1"/>
    <property type="match status" value="1"/>
</dbReference>
<evidence type="ECO:0000256" key="6">
    <source>
        <dbReference type="ARBA" id="ARBA00023134"/>
    </source>
</evidence>
<keyword evidence="3" id="KW-0645">Protease</keyword>
<dbReference type="InterPro" id="IPR006689">
    <property type="entry name" value="Small_GTPase_ARF/SAR"/>
</dbReference>
<keyword evidence="8" id="KW-0460">Magnesium</keyword>
<dbReference type="EMBL" id="KE560959">
    <property type="protein sequence ID" value="EPZ34353.1"/>
    <property type="molecule type" value="Genomic_DNA"/>
</dbReference>
<dbReference type="SUPFAM" id="SSF52540">
    <property type="entry name" value="P-loop containing nucleoside triphosphate hydrolases"/>
    <property type="match status" value="1"/>
</dbReference>
<dbReference type="InterPro" id="IPR027417">
    <property type="entry name" value="P-loop_NTPase"/>
</dbReference>
<dbReference type="SMART" id="SM00175">
    <property type="entry name" value="RAB"/>
    <property type="match status" value="1"/>
</dbReference>
<accession>A0A075AVK1</accession>
<keyword evidence="4 7" id="KW-0547">Nucleotide-binding</keyword>
<dbReference type="PROSITE" id="PS51858">
    <property type="entry name" value="PPPDE"/>
    <property type="match status" value="1"/>
</dbReference>
<comment type="similarity">
    <text evidence="2">Belongs to the small GTPase superfamily. Arf family.</text>
</comment>
<evidence type="ECO:0000256" key="3">
    <source>
        <dbReference type="ARBA" id="ARBA00022670"/>
    </source>
</evidence>
<evidence type="ECO:0000259" key="9">
    <source>
        <dbReference type="PROSITE" id="PS51858"/>
    </source>
</evidence>
<protein>
    <submittedName>
        <fullName evidence="10">Small GTPase superfamily, ARF/SAR type domain-containing protein</fullName>
    </submittedName>
</protein>
<evidence type="ECO:0000256" key="8">
    <source>
        <dbReference type="PIRSR" id="PIRSR606689-2"/>
    </source>
</evidence>
<feature type="binding site" evidence="8">
    <location>
        <position position="31"/>
    </location>
    <ligand>
        <name>Mg(2+)</name>
        <dbReference type="ChEBI" id="CHEBI:18420"/>
    </ligand>
</feature>
<dbReference type="InterPro" id="IPR008580">
    <property type="entry name" value="PPPDE_dom"/>
</dbReference>
<dbReference type="GO" id="GO:0008233">
    <property type="term" value="F:peptidase activity"/>
    <property type="evidence" value="ECO:0007669"/>
    <property type="project" value="UniProtKB-KW"/>
</dbReference>
<keyword evidence="5" id="KW-0378">Hydrolase</keyword>
<comment type="similarity">
    <text evidence="1">Belongs to the DeSI family.</text>
</comment>
<dbReference type="GO" id="GO:0034067">
    <property type="term" value="P:protein localization to Golgi apparatus"/>
    <property type="evidence" value="ECO:0007669"/>
    <property type="project" value="TreeGrafter"/>
</dbReference>
<dbReference type="InterPro" id="IPR005225">
    <property type="entry name" value="Small_GTP-bd"/>
</dbReference>
<dbReference type="FunFam" id="3.40.50.300:FF:001166">
    <property type="entry name" value="ADP-ribosylation factor D"/>
    <property type="match status" value="1"/>
</dbReference>
<evidence type="ECO:0000256" key="5">
    <source>
        <dbReference type="ARBA" id="ARBA00022801"/>
    </source>
</evidence>
<dbReference type="SMART" id="SM01179">
    <property type="entry name" value="DUF862"/>
    <property type="match status" value="1"/>
</dbReference>
<dbReference type="GO" id="GO:0006886">
    <property type="term" value="P:intracellular protein transport"/>
    <property type="evidence" value="ECO:0007669"/>
    <property type="project" value="TreeGrafter"/>
</dbReference>
<gene>
    <name evidence="10" type="ORF">O9G_000540</name>
</gene>
<dbReference type="HOGENOM" id="CLU_785633_0_0_1"/>
<dbReference type="NCBIfam" id="TIGR00231">
    <property type="entry name" value="small_GTP"/>
    <property type="match status" value="1"/>
</dbReference>
<dbReference type="Gene3D" id="3.40.50.300">
    <property type="entry name" value="P-loop containing nucleotide triphosphate hydrolases"/>
    <property type="match status" value="1"/>
</dbReference>
<dbReference type="PRINTS" id="PR00449">
    <property type="entry name" value="RASTRNSFRMNG"/>
</dbReference>
<dbReference type="PANTHER" id="PTHR45909">
    <property type="entry name" value="ADP-RIBOSYLATION FACTOR-RELATED PROTEIN 1"/>
    <property type="match status" value="1"/>
</dbReference>
<dbReference type="GO" id="GO:0003924">
    <property type="term" value="F:GTPase activity"/>
    <property type="evidence" value="ECO:0007669"/>
    <property type="project" value="InterPro"/>
</dbReference>
<organism evidence="10 11">
    <name type="scientific">Rozella allomycis (strain CSF55)</name>
    <dbReference type="NCBI Taxonomy" id="988480"/>
    <lineage>
        <taxon>Eukaryota</taxon>
        <taxon>Fungi</taxon>
        <taxon>Fungi incertae sedis</taxon>
        <taxon>Cryptomycota</taxon>
        <taxon>Cryptomycota incertae sedis</taxon>
        <taxon>Rozella</taxon>
    </lineage>
</organism>
<dbReference type="InterPro" id="IPR024156">
    <property type="entry name" value="Small_GTPase_ARF"/>
</dbReference>
<dbReference type="GO" id="GO:0046872">
    <property type="term" value="F:metal ion binding"/>
    <property type="evidence" value="ECO:0007669"/>
    <property type="project" value="UniProtKB-KW"/>
</dbReference>
<name>A0A075AVK1_ROZAC</name>
<dbReference type="STRING" id="988480.A0A075AVK1"/>
<evidence type="ECO:0000313" key="10">
    <source>
        <dbReference type="EMBL" id="EPZ34353.1"/>
    </source>
</evidence>
<feature type="binding site" evidence="7">
    <location>
        <begin position="24"/>
        <end position="31"/>
    </location>
    <ligand>
        <name>GTP</name>
        <dbReference type="ChEBI" id="CHEBI:37565"/>
    </ligand>
</feature>
<evidence type="ECO:0000313" key="11">
    <source>
        <dbReference type="Proteomes" id="UP000030755"/>
    </source>
</evidence>
<sequence>MYTLFKGLYSLITQREEYNILIIGIDNAGKTTLLEKIKSRYSPKGGLPPEKIVPTIGLNFANIFFKGYKLHFWDLGGQEEIRRLWTTYYKECHGVFFVIDSTDKSRLMEVQNSFESLILHHEADGVPVILIANKQDKGNSMKIVEIKEVFNKIAMVIDARESTVLDVSAITGHNIEEALNWILDRSPSNHFLYRLGLGVYHTGVELMGTEYCFGGHPYKFSGVFETVPRVGPPGVFFRESIFMGYIEKDDDDIVNVIRSIMIEYSGKSYNLLKRNCNHFSEDLVYRLTDNKTPRWINRLAYIGSWFPCLVPDMRSPVESEYAEDERAPLAIVSDSAAVRPLLPSNSTISSFTA</sequence>
<dbReference type="InterPro" id="IPR042266">
    <property type="entry name" value="PPPDE_sf"/>
</dbReference>
<dbReference type="GO" id="GO:0005794">
    <property type="term" value="C:Golgi apparatus"/>
    <property type="evidence" value="ECO:0007669"/>
    <property type="project" value="TreeGrafter"/>
</dbReference>
<dbReference type="Proteomes" id="UP000030755">
    <property type="component" value="Unassembled WGS sequence"/>
</dbReference>
<feature type="binding site" evidence="8">
    <location>
        <position position="55"/>
    </location>
    <ligand>
        <name>Mg(2+)</name>
        <dbReference type="ChEBI" id="CHEBI:18420"/>
    </ligand>
</feature>
<dbReference type="Gene3D" id="3.90.1720.30">
    <property type="entry name" value="PPPDE domains"/>
    <property type="match status" value="1"/>
</dbReference>
<dbReference type="GO" id="GO:0043001">
    <property type="term" value="P:Golgi to plasma membrane protein transport"/>
    <property type="evidence" value="ECO:0007669"/>
    <property type="project" value="TreeGrafter"/>
</dbReference>
<dbReference type="AlphaFoldDB" id="A0A075AVK1"/>
<feature type="binding site" evidence="7">
    <location>
        <position position="77"/>
    </location>
    <ligand>
        <name>GTP</name>
        <dbReference type="ChEBI" id="CHEBI:37565"/>
    </ligand>
</feature>